<dbReference type="PROSITE" id="PS50292">
    <property type="entry name" value="PEROXIDASE_3"/>
    <property type="match status" value="1"/>
</dbReference>
<evidence type="ECO:0000313" key="6">
    <source>
        <dbReference type="EMBL" id="KAK7084498.1"/>
    </source>
</evidence>
<comment type="subcellular location">
    <subcellularLocation>
        <location evidence="1">Secreted</location>
    </subcellularLocation>
</comment>
<dbReference type="PANTHER" id="PTHR11475">
    <property type="entry name" value="OXIDASE/PEROXIDASE"/>
    <property type="match status" value="1"/>
</dbReference>
<dbReference type="EMBL" id="JAXCGZ010002070">
    <property type="protein sequence ID" value="KAK7084498.1"/>
    <property type="molecule type" value="Genomic_DNA"/>
</dbReference>
<dbReference type="Proteomes" id="UP001381693">
    <property type="component" value="Unassembled WGS sequence"/>
</dbReference>
<dbReference type="AlphaFoldDB" id="A0AAN8XMS3"/>
<proteinExistence type="predicted"/>
<reference evidence="6 7" key="1">
    <citation type="submission" date="2023-11" db="EMBL/GenBank/DDBJ databases">
        <title>Halocaridina rubra genome assembly.</title>
        <authorList>
            <person name="Smith C."/>
        </authorList>
    </citation>
    <scope>NUCLEOTIDE SEQUENCE [LARGE SCALE GENOMIC DNA]</scope>
    <source>
        <strain evidence="6">EP-1</strain>
        <tissue evidence="6">Whole</tissue>
    </source>
</reference>
<dbReference type="SUPFAM" id="SSF48113">
    <property type="entry name" value="Heme-dependent peroxidases"/>
    <property type="match status" value="1"/>
</dbReference>
<dbReference type="GO" id="GO:0005576">
    <property type="term" value="C:extracellular region"/>
    <property type="evidence" value="ECO:0007669"/>
    <property type="project" value="UniProtKB-SubCell"/>
</dbReference>
<dbReference type="CDD" id="cd09823">
    <property type="entry name" value="peroxinectin_like"/>
    <property type="match status" value="1"/>
</dbReference>
<keyword evidence="5" id="KW-0349">Heme</keyword>
<dbReference type="InterPro" id="IPR037120">
    <property type="entry name" value="Haem_peroxidase_sf_animal"/>
</dbReference>
<dbReference type="InterPro" id="IPR019791">
    <property type="entry name" value="Haem_peroxidase_animal"/>
</dbReference>
<evidence type="ECO:0000256" key="1">
    <source>
        <dbReference type="ARBA" id="ARBA00004613"/>
    </source>
</evidence>
<keyword evidence="7" id="KW-1185">Reference proteome</keyword>
<keyword evidence="2" id="KW-0964">Secreted</keyword>
<keyword evidence="5" id="KW-0479">Metal-binding</keyword>
<keyword evidence="5" id="KW-0408">Iron</keyword>
<feature type="binding site" description="axial binding residue" evidence="5">
    <location>
        <position position="494"/>
    </location>
    <ligand>
        <name>heme b</name>
        <dbReference type="ChEBI" id="CHEBI:60344"/>
    </ligand>
    <ligandPart>
        <name>Fe</name>
        <dbReference type="ChEBI" id="CHEBI:18248"/>
    </ligandPart>
</feature>
<comment type="caution">
    <text evidence="6">The sequence shown here is derived from an EMBL/GenBank/DDBJ whole genome shotgun (WGS) entry which is preliminary data.</text>
</comment>
<sequence length="736" mass="81819">FLCSNYGHPISSPEHGVRCEINTHNVFFYSEGQKAFAFGKDALKEKLALDEIIATSSEKLPVDSPAAKHQKGFQKTNPLSSILAKQGHIAEKATQKFKNSFKLADDVSGLLVMPNMSVNLCDDASLQRPAHFPCLFNERYRRIDGTCNNLQNPLWGASFIPFRRAILPEYGDGISSLRVAASGLPLPSARLVSTSVNIKPNVESSSFTILHMVYGQFVDHDLTSTPVSQLSNSIYGDVSVKCCQTELETDTCNGRFSQRGLKEQRSAETKRQFTIFSPECAAIDISHDDDFYCTFGQTCMEFVRSAPAARCTFGPREQTNQLTAYLDGSVIYGSFPDTSLRTYSQGLLSTQLIKEGVELLPPSTDPDDGCNVPERSSQNQFCFLAGDERVNEQRLLTLFQTVWAREHNRIARELGNLNPGWNDETVFQETRRIVVAEFQQITYGEYLPTILGPWLSSQLDLLPLNGGQFTSDYDPNINVGIANSFATAAYRFGHSEIADGLKKLTSTGTGNTDPMTSVFFNPFELYMGDAMSDLARGSLSQAARHVDSSFTEQITNFLFKGQGNFGLDLIALNIQRGRDHGLPGYNTYRDLCQLPVATSFNDLAADIDSDNLQNLESVYSHVDDIDLFIGGLSERPLTGGLLGPTLTCIITDQFYRIKRGDRYWFESRDMPGGSFKNNQMAHLHKVTLGRLLCDNIPELLEIQQQPLRQVSSTNVKKSCSDKSAFPSLNFNLWRVS</sequence>
<keyword evidence="4" id="KW-0732">Signal</keyword>
<dbReference type="GO" id="GO:0004601">
    <property type="term" value="F:peroxidase activity"/>
    <property type="evidence" value="ECO:0007669"/>
    <property type="project" value="UniProtKB-KW"/>
</dbReference>
<dbReference type="FunFam" id="1.10.640.10:FF:000003">
    <property type="entry name" value="chorion peroxidase"/>
    <property type="match status" value="1"/>
</dbReference>
<dbReference type="GO" id="GO:0020037">
    <property type="term" value="F:heme binding"/>
    <property type="evidence" value="ECO:0007669"/>
    <property type="project" value="InterPro"/>
</dbReference>
<evidence type="ECO:0000256" key="3">
    <source>
        <dbReference type="ARBA" id="ARBA00022559"/>
    </source>
</evidence>
<dbReference type="InterPro" id="IPR010255">
    <property type="entry name" value="Haem_peroxidase_sf"/>
</dbReference>
<name>A0AAN8XMS3_HALRR</name>
<evidence type="ECO:0000256" key="4">
    <source>
        <dbReference type="ARBA" id="ARBA00022729"/>
    </source>
</evidence>
<accession>A0AAN8XMS3</accession>
<dbReference type="GO" id="GO:0006979">
    <property type="term" value="P:response to oxidative stress"/>
    <property type="evidence" value="ECO:0007669"/>
    <property type="project" value="InterPro"/>
</dbReference>
<evidence type="ECO:0008006" key="8">
    <source>
        <dbReference type="Google" id="ProtNLM"/>
    </source>
</evidence>
<evidence type="ECO:0000256" key="2">
    <source>
        <dbReference type="ARBA" id="ARBA00022525"/>
    </source>
</evidence>
<keyword evidence="3" id="KW-0560">Oxidoreductase</keyword>
<dbReference type="Gene3D" id="1.10.640.10">
    <property type="entry name" value="Haem peroxidase domain superfamily, animal type"/>
    <property type="match status" value="1"/>
</dbReference>
<organism evidence="6 7">
    <name type="scientific">Halocaridina rubra</name>
    <name type="common">Hawaiian red shrimp</name>
    <dbReference type="NCBI Taxonomy" id="373956"/>
    <lineage>
        <taxon>Eukaryota</taxon>
        <taxon>Metazoa</taxon>
        <taxon>Ecdysozoa</taxon>
        <taxon>Arthropoda</taxon>
        <taxon>Crustacea</taxon>
        <taxon>Multicrustacea</taxon>
        <taxon>Malacostraca</taxon>
        <taxon>Eumalacostraca</taxon>
        <taxon>Eucarida</taxon>
        <taxon>Decapoda</taxon>
        <taxon>Pleocyemata</taxon>
        <taxon>Caridea</taxon>
        <taxon>Atyoidea</taxon>
        <taxon>Atyidae</taxon>
        <taxon>Halocaridina</taxon>
    </lineage>
</organism>
<dbReference type="GO" id="GO:0046872">
    <property type="term" value="F:metal ion binding"/>
    <property type="evidence" value="ECO:0007669"/>
    <property type="project" value="UniProtKB-KW"/>
</dbReference>
<evidence type="ECO:0000313" key="7">
    <source>
        <dbReference type="Proteomes" id="UP001381693"/>
    </source>
</evidence>
<feature type="non-terminal residue" evidence="6">
    <location>
        <position position="1"/>
    </location>
</feature>
<dbReference type="PANTHER" id="PTHR11475:SF141">
    <property type="entry name" value="CARDINAL"/>
    <property type="match status" value="1"/>
</dbReference>
<protein>
    <recommendedName>
        <fullName evidence="8">Peroxidase</fullName>
    </recommendedName>
</protein>
<dbReference type="Pfam" id="PF03098">
    <property type="entry name" value="An_peroxidase"/>
    <property type="match status" value="1"/>
</dbReference>
<gene>
    <name evidence="6" type="ORF">SK128_008779</name>
</gene>
<keyword evidence="3" id="KW-0575">Peroxidase</keyword>
<evidence type="ECO:0000256" key="5">
    <source>
        <dbReference type="PIRSR" id="PIRSR619791-2"/>
    </source>
</evidence>
<dbReference type="PRINTS" id="PR00457">
    <property type="entry name" value="ANPEROXIDASE"/>
</dbReference>